<sequence>MSKQGKYLSPPPVCLFIQEANGLSKDASNSCTRVHSSQDMQSTGEMDSKTIIKTNKKYFDVVVATKEDNDAWVNMAEVDKFRFSEIYQPINRDELSLLFRPGKEYFVLLVPLQFNFIFYGYPSDSVWVSSKGFICLEKIGAGNCYNYVAPLMANWLYADDSWISYVSSNGSFTIQWTNLRLIPKNEANAMTFSMQATLNEKGSIKFLYKIASNEKSRRPILTRIGTSDSMLLHALGSRRELYGTVELRKYFPDIAKLNGHTLQMHPIPTCNYFTDCITCNAHENKKNFPCEWCPIEKRCSSFGLDRLIADWNMSDCHLSKIDSIAACSEFKSVRESNEN</sequence>
<evidence type="ECO:0000313" key="6">
    <source>
        <dbReference type="Proteomes" id="UP000494165"/>
    </source>
</evidence>
<evidence type="ECO:0000256" key="2">
    <source>
        <dbReference type="ARBA" id="ARBA00022692"/>
    </source>
</evidence>
<evidence type="ECO:0000256" key="4">
    <source>
        <dbReference type="ARBA" id="ARBA00022989"/>
    </source>
</evidence>
<keyword evidence="4" id="KW-0472">Membrane</keyword>
<name>A0A8S1E026_9INSE</name>
<dbReference type="PANTHER" id="PTHR13055:SF12">
    <property type="entry name" value="LD40707P"/>
    <property type="match status" value="1"/>
</dbReference>
<proteinExistence type="predicted"/>
<dbReference type="GO" id="GO:0016020">
    <property type="term" value="C:membrane"/>
    <property type="evidence" value="ECO:0007669"/>
    <property type="project" value="UniProtKB-SubCell"/>
</dbReference>
<protein>
    <recommendedName>
        <fullName evidence="7">PSI domain-containing protein</fullName>
    </recommendedName>
</protein>
<evidence type="ECO:0000313" key="5">
    <source>
        <dbReference type="EMBL" id="CAB3386818.1"/>
    </source>
</evidence>
<keyword evidence="2" id="KW-0812">Transmembrane</keyword>
<dbReference type="AlphaFoldDB" id="A0A8S1E026"/>
<dbReference type="EMBL" id="CADEPI010000514">
    <property type="protein sequence ID" value="CAB3386818.1"/>
    <property type="molecule type" value="Genomic_DNA"/>
</dbReference>
<dbReference type="PANTHER" id="PTHR13055">
    <property type="entry name" value="TUMOR ENDOTHELIAL MARKER 7 RELATED"/>
    <property type="match status" value="1"/>
</dbReference>
<keyword evidence="4" id="KW-1133">Transmembrane helix</keyword>
<evidence type="ECO:0000256" key="1">
    <source>
        <dbReference type="ARBA" id="ARBA00004479"/>
    </source>
</evidence>
<gene>
    <name evidence="5" type="ORF">CLODIP_2_CD03521</name>
</gene>
<evidence type="ECO:0000256" key="3">
    <source>
        <dbReference type="ARBA" id="ARBA00022729"/>
    </source>
</evidence>
<keyword evidence="6" id="KW-1185">Reference proteome</keyword>
<evidence type="ECO:0008006" key="7">
    <source>
        <dbReference type="Google" id="ProtNLM"/>
    </source>
</evidence>
<reference evidence="5 6" key="1">
    <citation type="submission" date="2020-04" db="EMBL/GenBank/DDBJ databases">
        <authorList>
            <person name="Alioto T."/>
            <person name="Alioto T."/>
            <person name="Gomez Garrido J."/>
        </authorList>
    </citation>
    <scope>NUCLEOTIDE SEQUENCE [LARGE SCALE GENOMIC DNA]</scope>
</reference>
<dbReference type="Proteomes" id="UP000494165">
    <property type="component" value="Unassembled WGS sequence"/>
</dbReference>
<dbReference type="InterPro" id="IPR031152">
    <property type="entry name" value="PLXDC"/>
</dbReference>
<keyword evidence="3" id="KW-0732">Signal</keyword>
<comment type="caution">
    <text evidence="5">The sequence shown here is derived from an EMBL/GenBank/DDBJ whole genome shotgun (WGS) entry which is preliminary data.</text>
</comment>
<organism evidence="5 6">
    <name type="scientific">Cloeon dipterum</name>
    <dbReference type="NCBI Taxonomy" id="197152"/>
    <lineage>
        <taxon>Eukaryota</taxon>
        <taxon>Metazoa</taxon>
        <taxon>Ecdysozoa</taxon>
        <taxon>Arthropoda</taxon>
        <taxon>Hexapoda</taxon>
        <taxon>Insecta</taxon>
        <taxon>Pterygota</taxon>
        <taxon>Palaeoptera</taxon>
        <taxon>Ephemeroptera</taxon>
        <taxon>Pisciforma</taxon>
        <taxon>Baetidae</taxon>
        <taxon>Cloeon</taxon>
    </lineage>
</organism>
<accession>A0A8S1E026</accession>
<comment type="subcellular location">
    <subcellularLocation>
        <location evidence="1">Membrane</location>
        <topology evidence="1">Single-pass type I membrane protein</topology>
    </subcellularLocation>
</comment>